<evidence type="ECO:0000313" key="4">
    <source>
        <dbReference type="Proteomes" id="UP000567179"/>
    </source>
</evidence>
<dbReference type="GO" id="GO:0005886">
    <property type="term" value="C:plasma membrane"/>
    <property type="evidence" value="ECO:0007669"/>
    <property type="project" value="TreeGrafter"/>
</dbReference>
<dbReference type="PANTHER" id="PTHR12286">
    <property type="entry name" value="SACCHAROPINE DEHYDROGENASE-LIKE OXIDOREDUCTASE"/>
    <property type="match status" value="1"/>
</dbReference>
<feature type="domain" description="Saccharopine dehydrogenase NADP binding" evidence="2">
    <location>
        <begin position="7"/>
        <end position="110"/>
    </location>
</feature>
<dbReference type="Pfam" id="PF03435">
    <property type="entry name" value="Sacchrp_dh_NADP"/>
    <property type="match status" value="1"/>
</dbReference>
<dbReference type="Proteomes" id="UP000567179">
    <property type="component" value="Unassembled WGS sequence"/>
</dbReference>
<reference evidence="3 4" key="1">
    <citation type="journal article" date="2020" name="ISME J.">
        <title>Uncovering the hidden diversity of litter-decomposition mechanisms in mushroom-forming fungi.</title>
        <authorList>
            <person name="Floudas D."/>
            <person name="Bentzer J."/>
            <person name="Ahren D."/>
            <person name="Johansson T."/>
            <person name="Persson P."/>
            <person name="Tunlid A."/>
        </authorList>
    </citation>
    <scope>NUCLEOTIDE SEQUENCE [LARGE SCALE GENOMIC DNA]</scope>
    <source>
        <strain evidence="3 4">CBS 101986</strain>
    </source>
</reference>
<sequence length="461" mass="50458">MTEKTDILVIGATGYTGAYIVRYLVAHPQRSRFTLALGARSTEKLQKLADDLKLSKDVKLVKLDVTKQEDIDAAVATTRVVINAVGPYWTWGTPVVRSCVQHGVHYVDITGERSWIKRIINEFDYLATKTGAIIVPSCGFDSVPSDISAYLANKTLKALGPDASGEYLSIADCTSAVVVKGGVSGGTIASAITAMEQVPRRFSRESMRPYSLSPFQGIRRPSFRSVYSLFVPGEKPIRGGLWFMAASNRGIVERTFGLFQTQGKPKDAYGPNFCYDEFQVTRGVVSAFFLTASLVFGFSMMLIKPIRSLVKRYLPQSGDGPTDEQMQKGFFKITNLATSTSSPPVQVKTVLKGQGDPGYLLTPSAHSLYDFLCVMAELTRTLRATVMITESALCLLLPLASERKTRTQTDYIQALPEFAHKGGILTPMTAFGDALIQRLEESGRFEFSSTVVGDASARKNI</sequence>
<dbReference type="InterPro" id="IPR036291">
    <property type="entry name" value="NAD(P)-bd_dom_sf"/>
</dbReference>
<name>A0A8H5F354_9AGAR</name>
<dbReference type="GO" id="GO:0005739">
    <property type="term" value="C:mitochondrion"/>
    <property type="evidence" value="ECO:0007669"/>
    <property type="project" value="TreeGrafter"/>
</dbReference>
<gene>
    <name evidence="3" type="ORF">D9619_001578</name>
</gene>
<dbReference type="Gene3D" id="3.40.50.720">
    <property type="entry name" value="NAD(P)-binding Rossmann-like Domain"/>
    <property type="match status" value="1"/>
</dbReference>
<proteinExistence type="inferred from homology"/>
<dbReference type="SUPFAM" id="SSF51735">
    <property type="entry name" value="NAD(P)-binding Rossmann-fold domains"/>
    <property type="match status" value="1"/>
</dbReference>
<keyword evidence="4" id="KW-1185">Reference proteome</keyword>
<dbReference type="OrthoDB" id="10268090at2759"/>
<organism evidence="3 4">
    <name type="scientific">Psilocybe cf. subviscida</name>
    <dbReference type="NCBI Taxonomy" id="2480587"/>
    <lineage>
        <taxon>Eukaryota</taxon>
        <taxon>Fungi</taxon>
        <taxon>Dikarya</taxon>
        <taxon>Basidiomycota</taxon>
        <taxon>Agaricomycotina</taxon>
        <taxon>Agaricomycetes</taxon>
        <taxon>Agaricomycetidae</taxon>
        <taxon>Agaricales</taxon>
        <taxon>Agaricineae</taxon>
        <taxon>Strophariaceae</taxon>
        <taxon>Psilocybe</taxon>
    </lineage>
</organism>
<evidence type="ECO:0000259" key="2">
    <source>
        <dbReference type="Pfam" id="PF03435"/>
    </source>
</evidence>
<evidence type="ECO:0000313" key="3">
    <source>
        <dbReference type="EMBL" id="KAF5321959.1"/>
    </source>
</evidence>
<dbReference type="AlphaFoldDB" id="A0A8H5F354"/>
<accession>A0A8H5F354</accession>
<comment type="similarity">
    <text evidence="1">Belongs to the saccharopine dehydrogenase family.</text>
</comment>
<dbReference type="InterPro" id="IPR005097">
    <property type="entry name" value="Sacchrp_dh_NADP-bd"/>
</dbReference>
<dbReference type="InterPro" id="IPR051276">
    <property type="entry name" value="Saccharopine_DH-like_oxidrdct"/>
</dbReference>
<dbReference type="PANTHER" id="PTHR12286:SF5">
    <property type="entry name" value="SACCHAROPINE DEHYDROGENASE-LIKE OXIDOREDUCTASE"/>
    <property type="match status" value="1"/>
</dbReference>
<evidence type="ECO:0000256" key="1">
    <source>
        <dbReference type="ARBA" id="ARBA00038048"/>
    </source>
</evidence>
<comment type="caution">
    <text evidence="3">The sequence shown here is derived from an EMBL/GenBank/DDBJ whole genome shotgun (WGS) entry which is preliminary data.</text>
</comment>
<dbReference type="EMBL" id="JAACJJ010000028">
    <property type="protein sequence ID" value="KAF5321959.1"/>
    <property type="molecule type" value="Genomic_DNA"/>
</dbReference>
<dbReference type="GO" id="GO:0009247">
    <property type="term" value="P:glycolipid biosynthetic process"/>
    <property type="evidence" value="ECO:0007669"/>
    <property type="project" value="TreeGrafter"/>
</dbReference>
<protein>
    <recommendedName>
        <fullName evidence="2">Saccharopine dehydrogenase NADP binding domain-containing protein</fullName>
    </recommendedName>
</protein>
<dbReference type="GO" id="GO:0005811">
    <property type="term" value="C:lipid droplet"/>
    <property type="evidence" value="ECO:0007669"/>
    <property type="project" value="TreeGrafter"/>
</dbReference>